<comment type="caution">
    <text evidence="1">The sequence shown here is derived from an EMBL/GenBank/DDBJ whole genome shotgun (WGS) entry which is preliminary data.</text>
</comment>
<dbReference type="Proteomes" id="UP001057375">
    <property type="component" value="Unassembled WGS sequence"/>
</dbReference>
<evidence type="ECO:0000313" key="1">
    <source>
        <dbReference type="EMBL" id="GKT31605.1"/>
    </source>
</evidence>
<protein>
    <submittedName>
        <fullName evidence="1">Uncharacterized protein</fullName>
    </submittedName>
</protein>
<keyword evidence="2" id="KW-1185">Reference proteome</keyword>
<proteinExistence type="predicted"/>
<name>A0ABQ5KGD8_9EUKA</name>
<evidence type="ECO:0000313" key="2">
    <source>
        <dbReference type="Proteomes" id="UP001057375"/>
    </source>
</evidence>
<reference evidence="1" key="1">
    <citation type="submission" date="2022-03" db="EMBL/GenBank/DDBJ databases">
        <title>Draft genome sequence of Aduncisulcus paluster, a free-living microaerophilic Fornicata.</title>
        <authorList>
            <person name="Yuyama I."/>
            <person name="Kume K."/>
            <person name="Tamura T."/>
            <person name="Inagaki Y."/>
            <person name="Hashimoto T."/>
        </authorList>
    </citation>
    <scope>NUCLEOTIDE SEQUENCE</scope>
    <source>
        <strain evidence="1">NY0171</strain>
    </source>
</reference>
<gene>
    <name evidence="1" type="ORF">ADUPG1_006001</name>
</gene>
<organism evidence="1 2">
    <name type="scientific">Aduncisulcus paluster</name>
    <dbReference type="NCBI Taxonomy" id="2918883"/>
    <lineage>
        <taxon>Eukaryota</taxon>
        <taxon>Metamonada</taxon>
        <taxon>Carpediemonas-like organisms</taxon>
        <taxon>Aduncisulcus</taxon>
    </lineage>
</organism>
<dbReference type="EMBL" id="BQXS01009705">
    <property type="protein sequence ID" value="GKT31605.1"/>
    <property type="molecule type" value="Genomic_DNA"/>
</dbReference>
<feature type="non-terminal residue" evidence="1">
    <location>
        <position position="409"/>
    </location>
</feature>
<accession>A0ABQ5KGD8</accession>
<sequence>MNIPLKKYEDPHLNDAATLIERMSEAASKKSPSTLSAYTSLIPQWLVPNSNPTQLLPAVSTALSYAIPILNPSLDFVPPLSKLEDFIRNEVFYFPYAGTILVYCAINASASVSMVSRAGTLAVLAGQFSEEEVFVKESADLVIESKQEAARQVARKKYAKYSSLSPDKKADSRISKGYICVVRDVSGAMALCQISGEHKNKQNPLHVHVALPISKGFTITEISAIKGRNVMFGTLNTIPTMVTAGKELAQQYRVTVRSVCGSLTFSCAGKDLLSLCYTLDSAMAYIFDHNPKLIDVPSDSPSSSTLSSLPSIEGPIAKSPTISADIHPSSNIHTREYVYSLACCEFCAVLMLTGDSIAQVPTTTTVSITPIVKKMCDEICLCVRECVKGEKAKQKVCEVIHKNIHKYTS</sequence>